<evidence type="ECO:0000313" key="3">
    <source>
        <dbReference type="Proteomes" id="UP001556040"/>
    </source>
</evidence>
<keyword evidence="3" id="KW-1185">Reference proteome</keyword>
<evidence type="ECO:0000313" key="2">
    <source>
        <dbReference type="EMBL" id="MEW9500837.1"/>
    </source>
</evidence>
<reference evidence="2 3" key="1">
    <citation type="journal article" date="1979" name="Int. J. Syst. Evol. Microbiol.">
        <title>Bacillus globisporus subsp. marinus subsp. nov.</title>
        <authorList>
            <person name="Liu H."/>
        </authorList>
    </citation>
    <scope>NUCLEOTIDE SEQUENCE [LARGE SCALE GENOMIC DNA]</scope>
    <source>
        <strain evidence="2 3">DSM 1297</strain>
    </source>
</reference>
<keyword evidence="1" id="KW-0812">Transmembrane</keyword>
<dbReference type="Pfam" id="PF09527">
    <property type="entry name" value="ATPase_gene1"/>
    <property type="match status" value="1"/>
</dbReference>
<protein>
    <submittedName>
        <fullName evidence="2">AtpZ/AtpI family protein</fullName>
    </submittedName>
</protein>
<sequence>MCQHRRPYRAMALYSAILSQLAGSMLVGLFAGRWLDQKWNTEPLFLIMGLVLGLGTGIYAMLRHSESFRLRRLIECLT</sequence>
<keyword evidence="1" id="KW-1133">Transmembrane helix</keyword>
<dbReference type="InterPro" id="IPR032820">
    <property type="entry name" value="ATPase_put"/>
</dbReference>
<keyword evidence="1" id="KW-0472">Membrane</keyword>
<feature type="transmembrane region" description="Helical" evidence="1">
    <location>
        <begin position="44"/>
        <end position="62"/>
    </location>
</feature>
<evidence type="ECO:0000256" key="1">
    <source>
        <dbReference type="SAM" id="Phobius"/>
    </source>
</evidence>
<dbReference type="EMBL" id="JBFMIA010000002">
    <property type="protein sequence ID" value="MEW9500837.1"/>
    <property type="molecule type" value="Genomic_DNA"/>
</dbReference>
<gene>
    <name evidence="2" type="ORF">AB1471_03360</name>
</gene>
<feature type="transmembrane region" description="Helical" evidence="1">
    <location>
        <begin position="12"/>
        <end position="32"/>
    </location>
</feature>
<organism evidence="2 3">
    <name type="scientific">Jeotgalibacillus marinus</name>
    <dbReference type="NCBI Taxonomy" id="86667"/>
    <lineage>
        <taxon>Bacteria</taxon>
        <taxon>Bacillati</taxon>
        <taxon>Bacillota</taxon>
        <taxon>Bacilli</taxon>
        <taxon>Bacillales</taxon>
        <taxon>Caryophanaceae</taxon>
        <taxon>Jeotgalibacillus</taxon>
    </lineage>
</organism>
<proteinExistence type="predicted"/>
<accession>A0ABV3Q0I3</accession>
<name>A0ABV3Q0I3_9BACL</name>
<comment type="caution">
    <text evidence="2">The sequence shown here is derived from an EMBL/GenBank/DDBJ whole genome shotgun (WGS) entry which is preliminary data.</text>
</comment>
<dbReference type="RefSeq" id="WP_367778185.1">
    <property type="nucleotide sequence ID" value="NZ_JBFMIA010000002.1"/>
</dbReference>
<dbReference type="Proteomes" id="UP001556040">
    <property type="component" value="Unassembled WGS sequence"/>
</dbReference>